<dbReference type="InterPro" id="IPR015351">
    <property type="entry name" value="RBP-J/Cbf11/Cbf12_DNA-bd"/>
</dbReference>
<evidence type="ECO:0000256" key="1">
    <source>
        <dbReference type="ARBA" id="ARBA00004123"/>
    </source>
</evidence>
<evidence type="ECO:0000256" key="4">
    <source>
        <dbReference type="ARBA" id="ARBA00023125"/>
    </source>
</evidence>
<organism evidence="10 11">
    <name type="scientific">Apophysomyces ossiformis</name>
    <dbReference type="NCBI Taxonomy" id="679940"/>
    <lineage>
        <taxon>Eukaryota</taxon>
        <taxon>Fungi</taxon>
        <taxon>Fungi incertae sedis</taxon>
        <taxon>Mucoromycota</taxon>
        <taxon>Mucoromycotina</taxon>
        <taxon>Mucoromycetes</taxon>
        <taxon>Mucorales</taxon>
        <taxon>Mucorineae</taxon>
        <taxon>Mucoraceae</taxon>
        <taxon>Apophysomyces</taxon>
    </lineage>
</organism>
<dbReference type="SUPFAM" id="SSF49417">
    <property type="entry name" value="p53-like transcription factors"/>
    <property type="match status" value="1"/>
</dbReference>
<dbReference type="InterPro" id="IPR040159">
    <property type="entry name" value="CLS_fam"/>
</dbReference>
<keyword evidence="11" id="KW-1185">Reference proteome</keyword>
<dbReference type="GO" id="GO:0001228">
    <property type="term" value="F:DNA-binding transcription activator activity, RNA polymerase II-specific"/>
    <property type="evidence" value="ECO:0007669"/>
    <property type="project" value="InterPro"/>
</dbReference>
<reference evidence="10" key="1">
    <citation type="submission" date="2020-01" db="EMBL/GenBank/DDBJ databases">
        <title>Genome Sequencing of Three Apophysomyces-Like Fungal Strains Confirms a Novel Fungal Genus in the Mucoromycota with divergent Burkholderia-like Endosymbiotic Bacteria.</title>
        <authorList>
            <person name="Stajich J.E."/>
            <person name="Macias A.M."/>
            <person name="Carter-House D."/>
            <person name="Lovett B."/>
            <person name="Kasson L.R."/>
            <person name="Berry K."/>
            <person name="Grigoriev I."/>
            <person name="Chang Y."/>
            <person name="Spatafora J."/>
            <person name="Kasson M.T."/>
        </authorList>
    </citation>
    <scope>NUCLEOTIDE SEQUENCE</scope>
    <source>
        <strain evidence="10">NRRL A-21654</strain>
    </source>
</reference>
<dbReference type="SMART" id="SM01268">
    <property type="entry name" value="BTD"/>
    <property type="match status" value="1"/>
</dbReference>
<dbReference type="Pfam" id="PF09271">
    <property type="entry name" value="LAG1-DNAbind"/>
    <property type="match status" value="2"/>
</dbReference>
<evidence type="ECO:0000256" key="2">
    <source>
        <dbReference type="ARBA" id="ARBA00009704"/>
    </source>
</evidence>
<gene>
    <name evidence="10" type="ORF">EC973_007111</name>
</gene>
<keyword evidence="5" id="KW-0804">Transcription</keyword>
<dbReference type="Gene3D" id="2.60.40.10">
    <property type="entry name" value="Immunoglobulins"/>
    <property type="match status" value="1"/>
</dbReference>
<name>A0A8H7BT49_9FUNG</name>
<comment type="subcellular location">
    <subcellularLocation>
        <location evidence="1">Nucleus</location>
    </subcellularLocation>
</comment>
<evidence type="ECO:0000313" key="11">
    <source>
        <dbReference type="Proteomes" id="UP000605846"/>
    </source>
</evidence>
<dbReference type="Pfam" id="PF09270">
    <property type="entry name" value="BTD"/>
    <property type="match status" value="1"/>
</dbReference>
<dbReference type="Gene3D" id="2.80.10.50">
    <property type="match status" value="1"/>
</dbReference>
<feature type="region of interest" description="Disordered" evidence="7">
    <location>
        <begin position="304"/>
        <end position="338"/>
    </location>
</feature>
<feature type="domain" description="Beta-trefoil DNA-binding" evidence="9">
    <location>
        <begin position="252"/>
        <end position="446"/>
    </location>
</feature>
<feature type="compositionally biased region" description="Low complexity" evidence="7">
    <location>
        <begin position="304"/>
        <end position="317"/>
    </location>
</feature>
<accession>A0A8H7BT49</accession>
<sequence length="608" mass="66997">MDSLLSAIDSAHPIHLPNPLKRDAMSIEAILDNNGQHYNHTYPTSNVSISDLLSKEESPLKRRQIEPMEEYRSFKVRREMRENTIIIPPPRPAASPPSPIAVSPQQPQRMMTITCLHAAVAQKSYGSEKRFLCPPPVVSVRSADQRSDGLAVSVAIISEAGERPVEQRTVLDEDMHGSFKYLHVTGTAKAKQFCLRVNLSHPPPSASTPPPSAGLTGASSSAQLPYATFFSGPVSIISKPSKKTAKARNVSSCILANSHVSLFNRINSQTVRTKYMTSEDNRLCAKNGSWSAFDIIVIRQASNINDSNNNNNNNPSTSRHRNNSLSMPGRTGTPSASAPVMYGTEIVLRDTQTGVTSPPMIVCKVDKGHVVPSAFGPVSQMQKIALQLASDKTMYLSAASKTTTAGGNTTVENNPANAWLDFSPSRKVQMDKDQSFVEELDDYHCWTIVGIAKFEYTFLEPEECLRPEPQPNFTRYSQPSPPPSPPRSIVPFPVLSVVRYNPSHTIDITGQNLMQMLPTPRLLDFWVGTHGPLKPHVLQEQSQMHLSLELPDPKTMLSHMELGSRYAEWPLLLVRHDGVVYRSGKALTYDLNADDRVGPWSIITTSSS</sequence>
<comment type="similarity">
    <text evidence="2">Belongs to the Su(H) family.</text>
</comment>
<keyword evidence="3" id="KW-0805">Transcription regulation</keyword>
<evidence type="ECO:0000256" key="5">
    <source>
        <dbReference type="ARBA" id="ARBA00023163"/>
    </source>
</evidence>
<dbReference type="GO" id="GO:0000978">
    <property type="term" value="F:RNA polymerase II cis-regulatory region sequence-specific DNA binding"/>
    <property type="evidence" value="ECO:0007669"/>
    <property type="project" value="InterPro"/>
</dbReference>
<evidence type="ECO:0000256" key="7">
    <source>
        <dbReference type="SAM" id="MobiDB-lite"/>
    </source>
</evidence>
<evidence type="ECO:0000256" key="6">
    <source>
        <dbReference type="ARBA" id="ARBA00023242"/>
    </source>
</evidence>
<keyword evidence="6" id="KW-0539">Nucleus</keyword>
<dbReference type="Pfam" id="PF20144">
    <property type="entry name" value="TIG_SUH"/>
    <property type="match status" value="1"/>
</dbReference>
<evidence type="ECO:0000259" key="9">
    <source>
        <dbReference type="SMART" id="SM01268"/>
    </source>
</evidence>
<dbReference type="Proteomes" id="UP000605846">
    <property type="component" value="Unassembled WGS sequence"/>
</dbReference>
<dbReference type="InterPro" id="IPR038007">
    <property type="entry name" value="RBP-Jkappa_IPT"/>
</dbReference>
<dbReference type="AlphaFoldDB" id="A0A8H7BT49"/>
<keyword evidence="4" id="KW-0238">DNA-binding</keyword>
<dbReference type="GO" id="GO:0005634">
    <property type="term" value="C:nucleus"/>
    <property type="evidence" value="ECO:0007669"/>
    <property type="project" value="UniProtKB-SubCell"/>
</dbReference>
<dbReference type="InterPro" id="IPR008967">
    <property type="entry name" value="p53-like_TF_DNA-bd_sf"/>
</dbReference>
<dbReference type="EMBL" id="JABAYA010000005">
    <property type="protein sequence ID" value="KAF7732006.1"/>
    <property type="molecule type" value="Genomic_DNA"/>
</dbReference>
<dbReference type="OrthoDB" id="5600360at2759"/>
<evidence type="ECO:0000256" key="3">
    <source>
        <dbReference type="ARBA" id="ARBA00023015"/>
    </source>
</evidence>
<comment type="caution">
    <text evidence="10">The sequence shown here is derived from an EMBL/GenBank/DDBJ whole genome shotgun (WGS) entry which is preliminary data.</text>
</comment>
<dbReference type="InterPro" id="IPR036358">
    <property type="entry name" value="BTD_sf"/>
</dbReference>
<dbReference type="PANTHER" id="PTHR10665">
    <property type="entry name" value="RECOMBINING BINDING PROTEIN SUPPRESSOR OF HAIRLESS"/>
    <property type="match status" value="1"/>
</dbReference>
<proteinExistence type="inferred from homology"/>
<dbReference type="InterPro" id="IPR013783">
    <property type="entry name" value="Ig-like_fold"/>
</dbReference>
<dbReference type="Gene3D" id="2.60.40.1450">
    <property type="entry name" value="LAG1, DNA binding domain"/>
    <property type="match status" value="1"/>
</dbReference>
<evidence type="ECO:0000259" key="8">
    <source>
        <dbReference type="SMART" id="SM01267"/>
    </source>
</evidence>
<dbReference type="InterPro" id="IPR037095">
    <property type="entry name" value="RBP-J/Cbf11_DNA-bd_sf"/>
</dbReference>
<dbReference type="SMART" id="SM01267">
    <property type="entry name" value="LAG1_DNAbind"/>
    <property type="match status" value="1"/>
</dbReference>
<protein>
    <submittedName>
        <fullName evidence="10">Uncharacterized protein</fullName>
    </submittedName>
</protein>
<feature type="domain" description="RBP-J/Cbf11/Cbf12 DNA binding" evidence="8">
    <location>
        <begin position="112"/>
        <end position="251"/>
    </location>
</feature>
<dbReference type="InterPro" id="IPR015350">
    <property type="entry name" value="Beta-trefoil_DNA-bd_dom"/>
</dbReference>
<dbReference type="SUPFAM" id="SSF110217">
    <property type="entry name" value="DNA-binding protein LAG-1 (CSL)"/>
    <property type="match status" value="1"/>
</dbReference>
<evidence type="ECO:0000313" key="10">
    <source>
        <dbReference type="EMBL" id="KAF7732006.1"/>
    </source>
</evidence>